<dbReference type="Ensembl" id="ENSLCAT00010061639.1">
    <property type="protein sequence ID" value="ENSLCAP00010060020.1"/>
    <property type="gene ID" value="ENSLCAG00010027941.1"/>
</dbReference>
<reference evidence="1" key="2">
    <citation type="submission" date="2025-08" db="UniProtKB">
        <authorList>
            <consortium name="Ensembl"/>
        </authorList>
    </citation>
    <scope>IDENTIFICATION</scope>
</reference>
<dbReference type="InParanoid" id="A0A4W6G998"/>
<name>A0A4W6G998_LATCA</name>
<reference evidence="1" key="3">
    <citation type="submission" date="2025-09" db="UniProtKB">
        <authorList>
            <consortium name="Ensembl"/>
        </authorList>
    </citation>
    <scope>IDENTIFICATION</scope>
</reference>
<proteinExistence type="predicted"/>
<keyword evidence="2" id="KW-1185">Reference proteome</keyword>
<dbReference type="Proteomes" id="UP000314980">
    <property type="component" value="Unassembled WGS sequence"/>
</dbReference>
<protein>
    <submittedName>
        <fullName evidence="1">Uncharacterized protein</fullName>
    </submittedName>
</protein>
<reference evidence="2" key="1">
    <citation type="submission" date="2015-09" db="EMBL/GenBank/DDBJ databases">
        <authorList>
            <person name="Sai Rama Sridatta P."/>
        </authorList>
    </citation>
    <scope>NUCLEOTIDE SEQUENCE [LARGE SCALE GENOMIC DNA]</scope>
</reference>
<evidence type="ECO:0000313" key="2">
    <source>
        <dbReference type="Proteomes" id="UP000314980"/>
    </source>
</evidence>
<organism evidence="1 2">
    <name type="scientific">Lates calcarifer</name>
    <name type="common">Barramundi</name>
    <name type="synonym">Holocentrus calcarifer</name>
    <dbReference type="NCBI Taxonomy" id="8187"/>
    <lineage>
        <taxon>Eukaryota</taxon>
        <taxon>Metazoa</taxon>
        <taxon>Chordata</taxon>
        <taxon>Craniata</taxon>
        <taxon>Vertebrata</taxon>
        <taxon>Euteleostomi</taxon>
        <taxon>Actinopterygii</taxon>
        <taxon>Neopterygii</taxon>
        <taxon>Teleostei</taxon>
        <taxon>Neoteleostei</taxon>
        <taxon>Acanthomorphata</taxon>
        <taxon>Carangaria</taxon>
        <taxon>Carangaria incertae sedis</taxon>
        <taxon>Centropomidae</taxon>
        <taxon>Lates</taxon>
    </lineage>
</organism>
<evidence type="ECO:0000313" key="1">
    <source>
        <dbReference type="Ensembl" id="ENSLCAP00010060020.1"/>
    </source>
</evidence>
<accession>A0A4W6G998</accession>
<dbReference type="GeneTree" id="ENSGT00940000179994"/>
<sequence length="119" mass="13350">MNWQLTNASSKVGVQLISEKRLWQLTEIQLQCSSNGIYVHLSHHDRHVFVVCAADETTRLDVSCNSRHSVDSHLLHPSSLNLLHTLSHNKGNLGALSPREDTVTQKQVLKGLLTNKHII</sequence>
<dbReference type="AlphaFoldDB" id="A0A4W6G998"/>